<dbReference type="SUPFAM" id="SSF53448">
    <property type="entry name" value="Nucleotide-diphospho-sugar transferases"/>
    <property type="match status" value="1"/>
</dbReference>
<dbReference type="InterPro" id="IPR029044">
    <property type="entry name" value="Nucleotide-diphossugar_trans"/>
</dbReference>
<dbReference type="AlphaFoldDB" id="A0A385SJM2"/>
<dbReference type="EMBL" id="CP032382">
    <property type="protein sequence ID" value="AYB31102.1"/>
    <property type="molecule type" value="Genomic_DNA"/>
</dbReference>
<dbReference type="GO" id="GO:0005829">
    <property type="term" value="C:cytosol"/>
    <property type="evidence" value="ECO:0007669"/>
    <property type="project" value="TreeGrafter"/>
</dbReference>
<dbReference type="RefSeq" id="WP_119754384.1">
    <property type="nucleotide sequence ID" value="NZ_CP032382.1"/>
</dbReference>
<evidence type="ECO:0000313" key="2">
    <source>
        <dbReference type="Proteomes" id="UP000266183"/>
    </source>
</evidence>
<evidence type="ECO:0000313" key="1">
    <source>
        <dbReference type="EMBL" id="AYB31102.1"/>
    </source>
</evidence>
<accession>A0A385SJM2</accession>
<name>A0A385SJM2_9BACT</name>
<gene>
    <name evidence="1" type="ORF">D4L85_11185</name>
</gene>
<dbReference type="InterPro" id="IPR003329">
    <property type="entry name" value="Cytidylyl_trans"/>
</dbReference>
<dbReference type="Pfam" id="PF02348">
    <property type="entry name" value="CTP_transf_3"/>
    <property type="match status" value="1"/>
</dbReference>
<dbReference type="PANTHER" id="PTHR42866:SF1">
    <property type="entry name" value="SPORE COAT POLYSACCHARIDE BIOSYNTHESIS PROTEIN SPSF"/>
    <property type="match status" value="1"/>
</dbReference>
<proteinExistence type="predicted"/>
<organism evidence="1 2">
    <name type="scientific">Chryseolinea soli</name>
    <dbReference type="NCBI Taxonomy" id="2321403"/>
    <lineage>
        <taxon>Bacteria</taxon>
        <taxon>Pseudomonadati</taxon>
        <taxon>Bacteroidota</taxon>
        <taxon>Cytophagia</taxon>
        <taxon>Cytophagales</taxon>
        <taxon>Fulvivirgaceae</taxon>
        <taxon>Chryseolinea</taxon>
    </lineage>
</organism>
<reference evidence="2" key="1">
    <citation type="submission" date="2018-09" db="EMBL/GenBank/DDBJ databases">
        <title>Chryseolinea sp. KIS68-18 isolated from soil.</title>
        <authorList>
            <person name="Weon H.-Y."/>
            <person name="Kwon S.-W."/>
            <person name="Lee S.A."/>
        </authorList>
    </citation>
    <scope>NUCLEOTIDE SEQUENCE [LARGE SCALE GENOMIC DNA]</scope>
    <source>
        <strain evidence="2">KIS68-18</strain>
    </source>
</reference>
<dbReference type="CDD" id="cd02518">
    <property type="entry name" value="GT2_SpsF"/>
    <property type="match status" value="1"/>
</dbReference>
<protein>
    <submittedName>
        <fullName evidence="1">LPS biosynthesis protein</fullName>
    </submittedName>
</protein>
<dbReference type="KEGG" id="chk:D4L85_11185"/>
<sequence length="252" mass="28521">MKIVAITQARMGSTRLPGKILMQIQNQTLLELHVRRIQKSQKINELLVATTVDAEDEKTLGIAGKLGVPAYRGSVQDVLDRFYQALQGKSADYVVRLTSDCPLIDGQLIDKVIQFVIDRNLDYGSNTLNPTYPDGQDIEVFKYQAIEKAWKEANLLSEREHVTPYIWKNSSYKGGHLFASDNFEEGYSFGHLRMTVDEQKDFDVINALITGLGADGSWLDYARYLEQHKDVKSLNEAIGRNEGYSKTLKKDK</sequence>
<dbReference type="Gene3D" id="3.90.550.10">
    <property type="entry name" value="Spore Coat Polysaccharide Biosynthesis Protein SpsA, Chain A"/>
    <property type="match status" value="1"/>
</dbReference>
<dbReference type="PANTHER" id="PTHR42866">
    <property type="entry name" value="3-DEOXY-MANNO-OCTULOSONATE CYTIDYLYLTRANSFERASE"/>
    <property type="match status" value="1"/>
</dbReference>
<keyword evidence="2" id="KW-1185">Reference proteome</keyword>
<dbReference type="OrthoDB" id="9815559at2"/>
<dbReference type="Proteomes" id="UP000266183">
    <property type="component" value="Chromosome"/>
</dbReference>